<protein>
    <submittedName>
        <fullName evidence="1">Uncharacterized protein</fullName>
    </submittedName>
</protein>
<evidence type="ECO:0000313" key="2">
    <source>
        <dbReference type="Proteomes" id="UP001230005"/>
    </source>
</evidence>
<reference evidence="1 2" key="1">
    <citation type="submission" date="2023-07" db="EMBL/GenBank/DDBJ databases">
        <title>Genomic Encyclopedia of Type Strains, Phase IV (KMG-IV): sequencing the most valuable type-strain genomes for metagenomic binning, comparative biology and taxonomic classification.</title>
        <authorList>
            <person name="Goeker M."/>
        </authorList>
    </citation>
    <scope>NUCLEOTIDE SEQUENCE [LARGE SCALE GENOMIC DNA]</scope>
    <source>
        <strain evidence="1 2">DSM 9768</strain>
    </source>
</reference>
<name>A0ABT9ZTD0_9BACI</name>
<evidence type="ECO:0000313" key="1">
    <source>
        <dbReference type="EMBL" id="MDQ0254493.1"/>
    </source>
</evidence>
<organism evidence="1 2">
    <name type="scientific">Evansella vedderi</name>
    <dbReference type="NCBI Taxonomy" id="38282"/>
    <lineage>
        <taxon>Bacteria</taxon>
        <taxon>Bacillati</taxon>
        <taxon>Bacillota</taxon>
        <taxon>Bacilli</taxon>
        <taxon>Bacillales</taxon>
        <taxon>Bacillaceae</taxon>
        <taxon>Evansella</taxon>
    </lineage>
</organism>
<dbReference type="RefSeq" id="WP_307324535.1">
    <property type="nucleotide sequence ID" value="NZ_JAUSUG010000006.1"/>
</dbReference>
<comment type="caution">
    <text evidence="1">The sequence shown here is derived from an EMBL/GenBank/DDBJ whole genome shotgun (WGS) entry which is preliminary data.</text>
</comment>
<proteinExistence type="predicted"/>
<sequence length="76" mass="9022">MTIRELYQEAMIRNYDSLILVIEWLVYEKGVDMDRDSRNVEHIFEKYGDGINPHVERWRGSVEVPGTAQVFSKFED</sequence>
<dbReference type="EMBL" id="JAUSUG010000006">
    <property type="protein sequence ID" value="MDQ0254493.1"/>
    <property type="molecule type" value="Genomic_DNA"/>
</dbReference>
<accession>A0ABT9ZTD0</accession>
<dbReference type="Proteomes" id="UP001230005">
    <property type="component" value="Unassembled WGS sequence"/>
</dbReference>
<gene>
    <name evidence="1" type="ORF">J2S74_001872</name>
</gene>
<keyword evidence="2" id="KW-1185">Reference proteome</keyword>